<proteinExistence type="predicted"/>
<feature type="non-terminal residue" evidence="1">
    <location>
        <position position="1"/>
    </location>
</feature>
<reference evidence="1" key="1">
    <citation type="submission" date="2021-01" db="EMBL/GenBank/DDBJ databases">
        <title>Adiantum capillus-veneris genome.</title>
        <authorList>
            <person name="Fang Y."/>
            <person name="Liao Q."/>
        </authorList>
    </citation>
    <scope>NUCLEOTIDE SEQUENCE</scope>
    <source>
        <strain evidence="1">H3</strain>
        <tissue evidence="1">Leaf</tissue>
    </source>
</reference>
<name>A0A9D4U9T4_ADICA</name>
<protein>
    <submittedName>
        <fullName evidence="1">Uncharacterized protein</fullName>
    </submittedName>
</protein>
<dbReference type="Proteomes" id="UP000886520">
    <property type="component" value="Chromosome 21"/>
</dbReference>
<dbReference type="AlphaFoldDB" id="A0A9D4U9T4"/>
<sequence>GSLASRAFWHEYSRQLVCLQNLRSGSLFLQLKNVHKNLRTHLLELNNPFTKLWVRQRSTFRTSNLLVVH</sequence>
<comment type="caution">
    <text evidence="1">The sequence shown here is derived from an EMBL/GenBank/DDBJ whole genome shotgun (WGS) entry which is preliminary data.</text>
</comment>
<keyword evidence="2" id="KW-1185">Reference proteome</keyword>
<evidence type="ECO:0000313" key="2">
    <source>
        <dbReference type="Proteomes" id="UP000886520"/>
    </source>
</evidence>
<accession>A0A9D4U9T4</accession>
<organism evidence="1 2">
    <name type="scientific">Adiantum capillus-veneris</name>
    <name type="common">Maidenhair fern</name>
    <dbReference type="NCBI Taxonomy" id="13818"/>
    <lineage>
        <taxon>Eukaryota</taxon>
        <taxon>Viridiplantae</taxon>
        <taxon>Streptophyta</taxon>
        <taxon>Embryophyta</taxon>
        <taxon>Tracheophyta</taxon>
        <taxon>Polypodiopsida</taxon>
        <taxon>Polypodiidae</taxon>
        <taxon>Polypodiales</taxon>
        <taxon>Pteridineae</taxon>
        <taxon>Pteridaceae</taxon>
        <taxon>Vittarioideae</taxon>
        <taxon>Adiantum</taxon>
    </lineage>
</organism>
<gene>
    <name evidence="1" type="ORF">GOP47_0021533</name>
</gene>
<evidence type="ECO:0000313" key="1">
    <source>
        <dbReference type="EMBL" id="KAI5062986.1"/>
    </source>
</evidence>
<dbReference type="EMBL" id="JABFUD020000021">
    <property type="protein sequence ID" value="KAI5062986.1"/>
    <property type="molecule type" value="Genomic_DNA"/>
</dbReference>